<evidence type="ECO:0000256" key="13">
    <source>
        <dbReference type="ARBA" id="ARBA00023136"/>
    </source>
</evidence>
<feature type="transmembrane region" description="Helical" evidence="15">
    <location>
        <begin position="200"/>
        <end position="218"/>
    </location>
</feature>
<keyword evidence="10" id="KW-0067">ATP-binding</keyword>
<feature type="transmembrane region" description="Helical" evidence="15">
    <location>
        <begin position="248"/>
        <end position="267"/>
    </location>
</feature>
<dbReference type="EMBL" id="JAKUMG010000003">
    <property type="protein sequence ID" value="MDI4668998.1"/>
    <property type="molecule type" value="Genomic_DNA"/>
</dbReference>
<dbReference type="CDD" id="cd16917">
    <property type="entry name" value="HATPase_UhpB-NarQ-NarX-like"/>
    <property type="match status" value="1"/>
</dbReference>
<evidence type="ECO:0000256" key="9">
    <source>
        <dbReference type="ARBA" id="ARBA00022777"/>
    </source>
</evidence>
<reference evidence="19 20" key="1">
    <citation type="submission" date="2022-02" db="EMBL/GenBank/DDBJ databases">
        <title>Genome analysis of Beneficial Microorganisms for Coral consortium from Pocillopora damicornis.</title>
        <authorList>
            <person name="Rosado P.M."/>
            <person name="Cardoso P.M."/>
            <person name="Rosado J.G."/>
            <person name="Schultz J."/>
            <person name="Rocha U."/>
            <person name="Costa T.K."/>
            <person name="Peixoto R.S."/>
        </authorList>
    </citation>
    <scope>NUCLEOTIDE SEQUENCE [LARGE SCALE GENOMIC DNA]</scope>
    <source>
        <strain evidence="19 20">BMC5</strain>
    </source>
</reference>
<evidence type="ECO:0000259" key="18">
    <source>
        <dbReference type="Pfam" id="PF07730"/>
    </source>
</evidence>
<feature type="transmembrane region" description="Helical" evidence="15">
    <location>
        <begin position="98"/>
        <end position="115"/>
    </location>
</feature>
<evidence type="ECO:0000256" key="6">
    <source>
        <dbReference type="ARBA" id="ARBA00022679"/>
    </source>
</evidence>
<evidence type="ECO:0000256" key="1">
    <source>
        <dbReference type="ARBA" id="ARBA00000085"/>
    </source>
</evidence>
<evidence type="ECO:0000256" key="10">
    <source>
        <dbReference type="ARBA" id="ARBA00022840"/>
    </source>
</evidence>
<dbReference type="InterPro" id="IPR003594">
    <property type="entry name" value="HATPase_dom"/>
</dbReference>
<keyword evidence="5" id="KW-0597">Phosphoprotein</keyword>
<sequence>MNWHKLVSTKCSSLSLITEAFNQLLVFALYFLALYLSSWVSNHLETVAQSSAIYLPAGVKLAFFVIFPVRFWLMLWIASRLYASYLGVYYSGEWSFDLFHGFFQELTYMAIVYSFKKSRWPPKITSNSGALSLILLAAFSASFKWFLFSSAFEFTTWLEGKQVLQYQLNMTLGDLTGTLLVAPALLLISQSYSLMPSRHHAVILLSLLALASIYIVSYLGHSDLYPLLRLCSLLPVIWFSYKFGIKGAIASALVSNTLIVAQAGLTQDATNTYISQLFILANSVTGLLVGTATNELKIKNNQLQASNEKLTALLEKNKQLAKRMVTVQENERKYLSQELHDELGQNLTALKTDLTVLSIAQRNNENTLVEGLKENAKAMYDSVYQIMHHLRPRELDELGLEQALKEGRFNSLLSKASIKYVAEINLSSAISDEHQTAIYRICQEAVTNCIKHSTATELRLRLLAHEQYIRLTIMDNGKTKTTLQESGGFGLSFIEERVIALGGTCTVTEIDGFKIEVYFDI</sequence>
<name>A0ABT6TYL4_9GAMM</name>
<dbReference type="EC" id="2.7.13.3" evidence="3"/>
<dbReference type="Pfam" id="PF05231">
    <property type="entry name" value="MASE1"/>
    <property type="match status" value="1"/>
</dbReference>
<evidence type="ECO:0000259" key="16">
    <source>
        <dbReference type="Pfam" id="PF02518"/>
    </source>
</evidence>
<dbReference type="PANTHER" id="PTHR24421">
    <property type="entry name" value="NITRATE/NITRITE SENSOR PROTEIN NARX-RELATED"/>
    <property type="match status" value="1"/>
</dbReference>
<organism evidence="19 20">
    <name type="scientific">Pseudoalteromonas shioyasakiensis</name>
    <dbReference type="NCBI Taxonomy" id="1190813"/>
    <lineage>
        <taxon>Bacteria</taxon>
        <taxon>Pseudomonadati</taxon>
        <taxon>Pseudomonadota</taxon>
        <taxon>Gammaproteobacteria</taxon>
        <taxon>Alteromonadales</taxon>
        <taxon>Pseudoalteromonadaceae</taxon>
        <taxon>Pseudoalteromonas</taxon>
    </lineage>
</organism>
<keyword evidence="11 15" id="KW-1133">Transmembrane helix</keyword>
<keyword evidence="6" id="KW-0808">Transferase</keyword>
<keyword evidence="7 15" id="KW-0812">Transmembrane</keyword>
<dbReference type="PANTHER" id="PTHR24421:SF10">
    <property type="entry name" value="NITRATE_NITRITE SENSOR PROTEIN NARQ"/>
    <property type="match status" value="1"/>
</dbReference>
<evidence type="ECO:0000256" key="12">
    <source>
        <dbReference type="ARBA" id="ARBA00023012"/>
    </source>
</evidence>
<evidence type="ECO:0000313" key="19">
    <source>
        <dbReference type="EMBL" id="MDI4668998.1"/>
    </source>
</evidence>
<evidence type="ECO:0000256" key="15">
    <source>
        <dbReference type="SAM" id="Phobius"/>
    </source>
</evidence>
<evidence type="ECO:0000256" key="7">
    <source>
        <dbReference type="ARBA" id="ARBA00022692"/>
    </source>
</evidence>
<keyword evidence="9" id="KW-0418">Kinase</keyword>
<comment type="catalytic activity">
    <reaction evidence="1">
        <text>ATP + protein L-histidine = ADP + protein N-phospho-L-histidine.</text>
        <dbReference type="EC" id="2.7.13.3"/>
    </reaction>
</comment>
<evidence type="ECO:0000256" key="8">
    <source>
        <dbReference type="ARBA" id="ARBA00022741"/>
    </source>
</evidence>
<dbReference type="InterPro" id="IPR036890">
    <property type="entry name" value="HATPase_C_sf"/>
</dbReference>
<feature type="transmembrane region" description="Helical" evidence="15">
    <location>
        <begin position="20"/>
        <end position="40"/>
    </location>
</feature>
<keyword evidence="4" id="KW-1003">Cell membrane</keyword>
<evidence type="ECO:0000256" key="2">
    <source>
        <dbReference type="ARBA" id="ARBA00004651"/>
    </source>
</evidence>
<evidence type="ECO:0000256" key="14">
    <source>
        <dbReference type="SAM" id="Coils"/>
    </source>
</evidence>
<evidence type="ECO:0000313" key="20">
    <source>
        <dbReference type="Proteomes" id="UP001156974"/>
    </source>
</evidence>
<dbReference type="RefSeq" id="WP_175082520.1">
    <property type="nucleotide sequence ID" value="NZ_JAKUMG010000003.1"/>
</dbReference>
<comment type="subcellular location">
    <subcellularLocation>
        <location evidence="2">Cell membrane</location>
        <topology evidence="2">Multi-pass membrane protein</topology>
    </subcellularLocation>
</comment>
<dbReference type="InterPro" id="IPR011712">
    <property type="entry name" value="Sig_transdc_His_kin_sub3_dim/P"/>
</dbReference>
<dbReference type="Gene3D" id="1.20.5.1930">
    <property type="match status" value="1"/>
</dbReference>
<evidence type="ECO:0000256" key="11">
    <source>
        <dbReference type="ARBA" id="ARBA00022989"/>
    </source>
</evidence>
<feature type="coiled-coil region" evidence="14">
    <location>
        <begin position="293"/>
        <end position="330"/>
    </location>
</feature>
<evidence type="ECO:0000256" key="3">
    <source>
        <dbReference type="ARBA" id="ARBA00012438"/>
    </source>
</evidence>
<dbReference type="Gene3D" id="3.30.565.10">
    <property type="entry name" value="Histidine kinase-like ATPase, C-terminal domain"/>
    <property type="match status" value="1"/>
</dbReference>
<feature type="domain" description="MASE1" evidence="17">
    <location>
        <begin position="24"/>
        <end position="295"/>
    </location>
</feature>
<dbReference type="Proteomes" id="UP001156974">
    <property type="component" value="Unassembled WGS sequence"/>
</dbReference>
<evidence type="ECO:0000256" key="5">
    <source>
        <dbReference type="ARBA" id="ARBA00022553"/>
    </source>
</evidence>
<feature type="transmembrane region" description="Helical" evidence="15">
    <location>
        <begin position="127"/>
        <end position="148"/>
    </location>
</feature>
<dbReference type="SUPFAM" id="SSF55874">
    <property type="entry name" value="ATPase domain of HSP90 chaperone/DNA topoisomerase II/histidine kinase"/>
    <property type="match status" value="1"/>
</dbReference>
<proteinExistence type="predicted"/>
<evidence type="ECO:0000256" key="4">
    <source>
        <dbReference type="ARBA" id="ARBA00022475"/>
    </source>
</evidence>
<feature type="domain" description="Signal transduction histidine kinase subgroup 3 dimerisation and phosphoacceptor" evidence="18">
    <location>
        <begin position="331"/>
        <end position="395"/>
    </location>
</feature>
<keyword evidence="14" id="KW-0175">Coiled coil</keyword>
<dbReference type="InterPro" id="IPR050482">
    <property type="entry name" value="Sensor_HK_TwoCompSys"/>
</dbReference>
<feature type="transmembrane region" description="Helical" evidence="15">
    <location>
        <begin position="52"/>
        <end position="78"/>
    </location>
</feature>
<dbReference type="Pfam" id="PF07730">
    <property type="entry name" value="HisKA_3"/>
    <property type="match status" value="1"/>
</dbReference>
<feature type="transmembrane region" description="Helical" evidence="15">
    <location>
        <begin position="273"/>
        <end position="292"/>
    </location>
</feature>
<protein>
    <recommendedName>
        <fullName evidence="3">histidine kinase</fullName>
        <ecNumber evidence="3">2.7.13.3</ecNumber>
    </recommendedName>
</protein>
<dbReference type="Pfam" id="PF02518">
    <property type="entry name" value="HATPase_c"/>
    <property type="match status" value="1"/>
</dbReference>
<keyword evidence="20" id="KW-1185">Reference proteome</keyword>
<feature type="transmembrane region" description="Helical" evidence="15">
    <location>
        <begin position="168"/>
        <end position="188"/>
    </location>
</feature>
<accession>A0ABT6TYL4</accession>
<keyword evidence="13 15" id="KW-0472">Membrane</keyword>
<evidence type="ECO:0000259" key="17">
    <source>
        <dbReference type="Pfam" id="PF05231"/>
    </source>
</evidence>
<comment type="caution">
    <text evidence="19">The sequence shown here is derived from an EMBL/GenBank/DDBJ whole genome shotgun (WGS) entry which is preliminary data.</text>
</comment>
<dbReference type="InterPro" id="IPR007895">
    <property type="entry name" value="MASE1"/>
</dbReference>
<keyword evidence="8" id="KW-0547">Nucleotide-binding</keyword>
<feature type="domain" description="Histidine kinase/HSP90-like ATPase" evidence="16">
    <location>
        <begin position="435"/>
        <end position="520"/>
    </location>
</feature>
<keyword evidence="12" id="KW-0902">Two-component regulatory system</keyword>
<gene>
    <name evidence="19" type="ORF">MKZ47_07740</name>
</gene>